<protein>
    <recommendedName>
        <fullName evidence="4">Yip1 domain-containing protein</fullName>
    </recommendedName>
</protein>
<sequence>MRISKAIYLYMMHPKYAMRNNINFEYSFLIYLLSILSIAVSALYTSNSKCNIINLFLLAFGIASYIAVSNIVKIAIINLTVSVFFKNNDKKNITTFISNCFGIYGIFIFILPITLIFGNFSSIYWIQAGTLLILQLYYIVLMYNNIKYSFNIKSSFRAVLVLFAPIIYDYLVYTALAILIFGSFINII</sequence>
<evidence type="ECO:0000313" key="3">
    <source>
        <dbReference type="Proteomes" id="UP001175147"/>
    </source>
</evidence>
<keyword evidence="1" id="KW-1133">Transmembrane helix</keyword>
<gene>
    <name evidence="2" type="ORF">Q5M86_02990</name>
</gene>
<comment type="caution">
    <text evidence="2">The sequence shown here is derived from an EMBL/GenBank/DDBJ whole genome shotgun (WGS) entry which is preliminary data.</text>
</comment>
<keyword evidence="1" id="KW-0472">Membrane</keyword>
<feature type="transmembrane region" description="Helical" evidence="1">
    <location>
        <begin position="123"/>
        <end position="146"/>
    </location>
</feature>
<keyword evidence="1" id="KW-0812">Transmembrane</keyword>
<evidence type="ECO:0000256" key="1">
    <source>
        <dbReference type="SAM" id="Phobius"/>
    </source>
</evidence>
<proteinExistence type="predicted"/>
<evidence type="ECO:0008006" key="4">
    <source>
        <dbReference type="Google" id="ProtNLM"/>
    </source>
</evidence>
<feature type="transmembrane region" description="Helical" evidence="1">
    <location>
        <begin position="56"/>
        <end position="84"/>
    </location>
</feature>
<name>A0ABT8YV21_9SPIR</name>
<feature type="transmembrane region" description="Helical" evidence="1">
    <location>
        <begin position="21"/>
        <end position="44"/>
    </location>
</feature>
<dbReference type="EMBL" id="JAUPBM010000021">
    <property type="protein sequence ID" value="MDO7019736.1"/>
    <property type="molecule type" value="Genomic_DNA"/>
</dbReference>
<feature type="transmembrane region" description="Helical" evidence="1">
    <location>
        <begin position="158"/>
        <end position="185"/>
    </location>
</feature>
<accession>A0ABT8YV21</accession>
<dbReference type="Proteomes" id="UP001175147">
    <property type="component" value="Unassembled WGS sequence"/>
</dbReference>
<organism evidence="2 3">
    <name type="scientific">Brachyspira innocens</name>
    <dbReference type="NCBI Taxonomy" id="13264"/>
    <lineage>
        <taxon>Bacteria</taxon>
        <taxon>Pseudomonadati</taxon>
        <taxon>Spirochaetota</taxon>
        <taxon>Spirochaetia</taxon>
        <taxon>Brachyspirales</taxon>
        <taxon>Brachyspiraceae</taxon>
        <taxon>Brachyspira</taxon>
    </lineage>
</organism>
<reference evidence="2" key="1">
    <citation type="submission" date="2023-07" db="EMBL/GenBank/DDBJ databases">
        <title>Mucosal microbiota of week-old chicken and adult hens.</title>
        <authorList>
            <person name="Volf J."/>
            <person name="Karasova D."/>
            <person name="Crhanova M."/>
            <person name="Faldynova M."/>
            <person name="Prikrylova H."/>
            <person name="Zeman M."/>
            <person name="Babak V."/>
            <person name="Rajova J."/>
            <person name="Rychlik I."/>
        </authorList>
    </citation>
    <scope>NUCLEOTIDE SEQUENCE</scope>
    <source>
        <strain evidence="2">ET902</strain>
    </source>
</reference>
<feature type="transmembrane region" description="Helical" evidence="1">
    <location>
        <begin position="96"/>
        <end position="117"/>
    </location>
</feature>
<dbReference type="RefSeq" id="WP_304384592.1">
    <property type="nucleotide sequence ID" value="NZ_JAUPBL010000013.1"/>
</dbReference>
<keyword evidence="3" id="KW-1185">Reference proteome</keyword>
<evidence type="ECO:0000313" key="2">
    <source>
        <dbReference type="EMBL" id="MDO7019736.1"/>
    </source>
</evidence>